<comment type="caution">
    <text evidence="11">The sequence shown here is derived from an EMBL/GenBank/DDBJ whole genome shotgun (WGS) entry which is preliminary data.</text>
</comment>
<dbReference type="NCBIfam" id="TIGR00552">
    <property type="entry name" value="nadE"/>
    <property type="match status" value="1"/>
</dbReference>
<keyword evidence="5 7" id="KW-0067">ATP-binding</keyword>
<feature type="active site" description="For glutaminase activity" evidence="7">
    <location>
        <position position="114"/>
    </location>
</feature>
<comment type="pathway">
    <text evidence="1 7 8">Cofactor biosynthesis; NAD(+) biosynthesis; NAD(+) from deamido-NAD(+) (L-Gln route): step 1/1.</text>
</comment>
<dbReference type="Gene3D" id="3.60.110.10">
    <property type="entry name" value="Carbon-nitrogen hydrolase"/>
    <property type="match status" value="1"/>
</dbReference>
<feature type="domain" description="CN hydrolase" evidence="10">
    <location>
        <begin position="5"/>
        <end position="246"/>
    </location>
</feature>
<feature type="binding site" evidence="7">
    <location>
        <position position="403"/>
    </location>
    <ligand>
        <name>deamido-NAD(+)</name>
        <dbReference type="ChEBI" id="CHEBI:58437"/>
        <note>ligand shared between two neighboring subunits</note>
    </ligand>
</feature>
<sequence>MTDRIRIALAQMNPHEGQLHANAAKIRALRAEAAAGGADLLVTPEFSIAGYPPEDLVLKPAFRAMAEAEIAALAAETADGGPGLIVGGPWCEDGKLYNAAFLLDGGKIVARRAKHELPNYGVFDDKRVFDPGPAPGPVVFRGLRLGLMICEDWWFPAVSETLGESGAELLLSINGSPFEVGKAQSRVDLAVARVVETGLPFVFLNQNCGQDELVFDGASFVLNADRSLALRMPAFQETLTFTDWSRENDGWRCAPQAIAPAMERPAQIYAAMVLGLRDYVNKNGFPGVVLGLSGGIDSAISAAVAADALGPDRVRAVMLPSPYTSQESLEDAAECARLLGIQYDTIPIGPAMDAFHTMLAPSFANRAPDITEENIQSRIRGVTLMALSNKFGNMLLTTGNKSEMSTGYATIYGDMCGGYSVLKDVYKTDVFAVCRWRNENFPAGALGPQGAVMPERVITKPPSAELKPDQKDQDTLPPYEVLDAILNGLVEEERSVDELVAQGFDRALILRVWRMLDRAEYKRRQAPPGVKIGRRAFGRDRRYPITNGFTGLIN</sequence>
<keyword evidence="12" id="KW-1185">Reference proteome</keyword>
<comment type="function">
    <text evidence="7">Catalyzes the ATP-dependent amidation of deamido-NAD to form NAD. Uses L-glutamine as a nitrogen source.</text>
</comment>
<evidence type="ECO:0000256" key="9">
    <source>
        <dbReference type="RuleBase" id="RU003811"/>
    </source>
</evidence>
<dbReference type="PROSITE" id="PS50263">
    <property type="entry name" value="CN_HYDROLASE"/>
    <property type="match status" value="1"/>
</dbReference>
<keyword evidence="3 7" id="KW-0436">Ligase</keyword>
<evidence type="ECO:0000313" key="12">
    <source>
        <dbReference type="Proteomes" id="UP000766336"/>
    </source>
</evidence>
<proteinExistence type="inferred from homology"/>
<comment type="similarity">
    <text evidence="2 7 8">In the C-terminal section; belongs to the NAD synthetase family.</text>
</comment>
<dbReference type="RefSeq" id="WP_213668296.1">
    <property type="nucleotide sequence ID" value="NZ_JAHCDA010000001.1"/>
</dbReference>
<feature type="active site" description="Proton acceptor; for glutaminase activity" evidence="7">
    <location>
        <position position="45"/>
    </location>
</feature>
<feature type="active site" description="Nucleophile; for glutaminase activity" evidence="7">
    <location>
        <position position="150"/>
    </location>
</feature>
<protein>
    <recommendedName>
        <fullName evidence="7 8">Glutamine-dependent NAD(+) synthetase</fullName>
        <ecNumber evidence="7 8">6.3.5.1</ecNumber>
    </recommendedName>
    <alternativeName>
        <fullName evidence="7 8">NAD(+) synthase [glutamine-hydrolyzing]</fullName>
    </alternativeName>
</protein>
<dbReference type="PIRSF" id="PIRSF006630">
    <property type="entry name" value="NADS_GAT"/>
    <property type="match status" value="1"/>
</dbReference>
<dbReference type="Pfam" id="PF00795">
    <property type="entry name" value="CN_hydrolase"/>
    <property type="match status" value="1"/>
</dbReference>
<evidence type="ECO:0000256" key="8">
    <source>
        <dbReference type="PIRNR" id="PIRNR006630"/>
    </source>
</evidence>
<dbReference type="CDD" id="cd07570">
    <property type="entry name" value="GAT_Gln-NAD-synth"/>
    <property type="match status" value="1"/>
</dbReference>
<evidence type="ECO:0000256" key="7">
    <source>
        <dbReference type="HAMAP-Rule" id="MF_02090"/>
    </source>
</evidence>
<dbReference type="InterPro" id="IPR003694">
    <property type="entry name" value="NAD_synthase"/>
</dbReference>
<dbReference type="NCBIfam" id="NF010588">
    <property type="entry name" value="PRK13981.1"/>
    <property type="match status" value="1"/>
</dbReference>
<comment type="caution">
    <text evidence="7">Lacks conserved residue(s) required for the propagation of feature annotation.</text>
</comment>
<dbReference type="GO" id="GO:0003952">
    <property type="term" value="F:NAD+ synthase (glutamine-hydrolyzing) activity"/>
    <property type="evidence" value="ECO:0007669"/>
    <property type="project" value="UniProtKB-EC"/>
</dbReference>
<comment type="similarity">
    <text evidence="9">Belongs to the NAD synthetase family.</text>
</comment>
<dbReference type="Gene3D" id="3.40.50.620">
    <property type="entry name" value="HUPs"/>
    <property type="match status" value="1"/>
</dbReference>
<evidence type="ECO:0000259" key="10">
    <source>
        <dbReference type="PROSITE" id="PS50263"/>
    </source>
</evidence>
<feature type="binding site" evidence="7">
    <location>
        <position position="182"/>
    </location>
    <ligand>
        <name>L-glutamine</name>
        <dbReference type="ChEBI" id="CHEBI:58359"/>
    </ligand>
</feature>
<organism evidence="11 12">
    <name type="scientific">Roseococcus pinisoli</name>
    <dbReference type="NCBI Taxonomy" id="2835040"/>
    <lineage>
        <taxon>Bacteria</taxon>
        <taxon>Pseudomonadati</taxon>
        <taxon>Pseudomonadota</taxon>
        <taxon>Alphaproteobacteria</taxon>
        <taxon>Acetobacterales</taxon>
        <taxon>Roseomonadaceae</taxon>
        <taxon>Roseococcus</taxon>
    </lineage>
</organism>
<evidence type="ECO:0000256" key="5">
    <source>
        <dbReference type="ARBA" id="ARBA00022840"/>
    </source>
</evidence>
<evidence type="ECO:0000256" key="1">
    <source>
        <dbReference type="ARBA" id="ARBA00005188"/>
    </source>
</evidence>
<evidence type="ECO:0000256" key="2">
    <source>
        <dbReference type="ARBA" id="ARBA00007145"/>
    </source>
</evidence>
<keyword evidence="4 7" id="KW-0547">Nucleotide-binding</keyword>
<dbReference type="SUPFAM" id="SSF52402">
    <property type="entry name" value="Adenine nucleotide alpha hydrolases-like"/>
    <property type="match status" value="1"/>
</dbReference>
<reference evidence="11 12" key="1">
    <citation type="submission" date="2021-05" db="EMBL/GenBank/DDBJ databases">
        <title>Roseococcus sp. XZZS9, whole genome shotgun sequencing project.</title>
        <authorList>
            <person name="Zhao G."/>
            <person name="Shen L."/>
        </authorList>
    </citation>
    <scope>NUCLEOTIDE SEQUENCE [LARGE SCALE GENOMIC DNA]</scope>
    <source>
        <strain evidence="11 12">XZZS9</strain>
    </source>
</reference>
<dbReference type="HAMAP" id="MF_02090">
    <property type="entry name" value="NadE_glutamine_dep"/>
    <property type="match status" value="1"/>
</dbReference>
<dbReference type="Pfam" id="PF02540">
    <property type="entry name" value="NAD_synthase"/>
    <property type="match status" value="1"/>
</dbReference>
<feature type="binding site" evidence="7">
    <location>
        <position position="522"/>
    </location>
    <ligand>
        <name>deamido-NAD(+)</name>
        <dbReference type="ChEBI" id="CHEBI:58437"/>
        <note>ligand shared between two neighboring subunits</note>
    </ligand>
</feature>
<dbReference type="CDD" id="cd00553">
    <property type="entry name" value="NAD_synthase"/>
    <property type="match status" value="1"/>
</dbReference>
<dbReference type="InterPro" id="IPR014445">
    <property type="entry name" value="Gln-dep_NAD_synthase"/>
</dbReference>
<feature type="binding site" evidence="7">
    <location>
        <position position="176"/>
    </location>
    <ligand>
        <name>L-glutamine</name>
        <dbReference type="ChEBI" id="CHEBI:58359"/>
    </ligand>
</feature>
<evidence type="ECO:0000256" key="3">
    <source>
        <dbReference type="ARBA" id="ARBA00022598"/>
    </source>
</evidence>
<accession>A0ABS5Q841</accession>
<dbReference type="InterPro" id="IPR022310">
    <property type="entry name" value="NAD/GMP_synthase"/>
</dbReference>
<dbReference type="EMBL" id="JAHCDA010000001">
    <property type="protein sequence ID" value="MBS7809612.1"/>
    <property type="molecule type" value="Genomic_DNA"/>
</dbReference>
<dbReference type="InterPro" id="IPR014729">
    <property type="entry name" value="Rossmann-like_a/b/a_fold"/>
</dbReference>
<dbReference type="InterPro" id="IPR003010">
    <property type="entry name" value="C-N_Hydrolase"/>
</dbReference>
<feature type="binding site" evidence="7">
    <location>
        <position position="398"/>
    </location>
    <ligand>
        <name>ATP</name>
        <dbReference type="ChEBI" id="CHEBI:30616"/>
    </ligand>
</feature>
<dbReference type="Proteomes" id="UP000766336">
    <property type="component" value="Unassembled WGS sequence"/>
</dbReference>
<dbReference type="SUPFAM" id="SSF56317">
    <property type="entry name" value="Carbon-nitrogen hydrolase"/>
    <property type="match status" value="1"/>
</dbReference>
<feature type="binding site" evidence="7">
    <location>
        <position position="120"/>
    </location>
    <ligand>
        <name>L-glutamine</name>
        <dbReference type="ChEBI" id="CHEBI:58359"/>
    </ligand>
</feature>
<feature type="binding site" evidence="7">
    <location>
        <begin position="291"/>
        <end position="298"/>
    </location>
    <ligand>
        <name>ATP</name>
        <dbReference type="ChEBI" id="CHEBI:30616"/>
    </ligand>
</feature>
<gene>
    <name evidence="7" type="primary">nadE</name>
    <name evidence="11" type="ORF">KHU32_01595</name>
</gene>
<comment type="catalytic activity">
    <reaction evidence="7 8">
        <text>deamido-NAD(+) + L-glutamine + ATP + H2O = L-glutamate + AMP + diphosphate + NAD(+) + H(+)</text>
        <dbReference type="Rhea" id="RHEA:24384"/>
        <dbReference type="ChEBI" id="CHEBI:15377"/>
        <dbReference type="ChEBI" id="CHEBI:15378"/>
        <dbReference type="ChEBI" id="CHEBI:29985"/>
        <dbReference type="ChEBI" id="CHEBI:30616"/>
        <dbReference type="ChEBI" id="CHEBI:33019"/>
        <dbReference type="ChEBI" id="CHEBI:57540"/>
        <dbReference type="ChEBI" id="CHEBI:58359"/>
        <dbReference type="ChEBI" id="CHEBI:58437"/>
        <dbReference type="ChEBI" id="CHEBI:456215"/>
        <dbReference type="EC" id="6.3.5.1"/>
    </reaction>
</comment>
<feature type="binding site" evidence="7">
    <location>
        <position position="374"/>
    </location>
    <ligand>
        <name>deamido-NAD(+)</name>
        <dbReference type="ChEBI" id="CHEBI:58437"/>
        <note>ligand shared between two neighboring subunits</note>
    </ligand>
</feature>
<evidence type="ECO:0000256" key="4">
    <source>
        <dbReference type="ARBA" id="ARBA00022741"/>
    </source>
</evidence>
<keyword evidence="6 7" id="KW-0520">NAD</keyword>
<dbReference type="PANTHER" id="PTHR23090:SF9">
    <property type="entry name" value="GLUTAMINE-DEPENDENT NAD(+) SYNTHETASE"/>
    <property type="match status" value="1"/>
</dbReference>
<dbReference type="EC" id="6.3.5.1" evidence="7 8"/>
<evidence type="ECO:0000313" key="11">
    <source>
        <dbReference type="EMBL" id="MBS7809612.1"/>
    </source>
</evidence>
<evidence type="ECO:0000256" key="6">
    <source>
        <dbReference type="ARBA" id="ARBA00023027"/>
    </source>
</evidence>
<dbReference type="InterPro" id="IPR036526">
    <property type="entry name" value="C-N_Hydrolase_sf"/>
</dbReference>
<dbReference type="PANTHER" id="PTHR23090">
    <property type="entry name" value="NH 3 /GLUTAMINE-DEPENDENT NAD + SYNTHETASE"/>
    <property type="match status" value="1"/>
</dbReference>
<name>A0ABS5Q841_9PROT</name>